<keyword evidence="2" id="KW-1185">Reference proteome</keyword>
<dbReference type="RefSeq" id="WP_282299968.1">
    <property type="nucleotide sequence ID" value="NZ_CP124616.1"/>
</dbReference>
<dbReference type="Proteomes" id="UP001241605">
    <property type="component" value="Chromosome"/>
</dbReference>
<evidence type="ECO:0000313" key="2">
    <source>
        <dbReference type="Proteomes" id="UP001241605"/>
    </source>
</evidence>
<reference evidence="1 2" key="1">
    <citation type="submission" date="2023-05" db="EMBL/GenBank/DDBJ databases">
        <title>YMD87, complete Genome.</title>
        <authorList>
            <person name="Zhang J."/>
            <person name="Xu X."/>
        </authorList>
    </citation>
    <scope>NUCLEOTIDE SEQUENCE [LARGE SCALE GENOMIC DNA]</scope>
    <source>
        <strain evidence="1 2">YMD87</strain>
    </source>
</reference>
<evidence type="ECO:0008006" key="3">
    <source>
        <dbReference type="Google" id="ProtNLM"/>
    </source>
</evidence>
<name>A0ABY8QGQ2_9RHOB</name>
<sequence>MAFADLSLAPRRVSLFARLARLLDTPFDRRHRRLSARVAELRALSDRQLAEIGLTRDTILLHVFRGH</sequence>
<evidence type="ECO:0000313" key="1">
    <source>
        <dbReference type="EMBL" id="WGW03332.1"/>
    </source>
</evidence>
<organism evidence="1 2">
    <name type="scientific">Tropicibacter oceani</name>
    <dbReference type="NCBI Taxonomy" id="3058420"/>
    <lineage>
        <taxon>Bacteria</taxon>
        <taxon>Pseudomonadati</taxon>
        <taxon>Pseudomonadota</taxon>
        <taxon>Alphaproteobacteria</taxon>
        <taxon>Rhodobacterales</taxon>
        <taxon>Roseobacteraceae</taxon>
        <taxon>Tropicibacter</taxon>
    </lineage>
</organism>
<protein>
    <recommendedName>
        <fullName evidence="3">DUF1127 domain-containing protein</fullName>
    </recommendedName>
</protein>
<dbReference type="EMBL" id="CP124616">
    <property type="protein sequence ID" value="WGW03332.1"/>
    <property type="molecule type" value="Genomic_DNA"/>
</dbReference>
<accession>A0ABY8QGQ2</accession>
<proteinExistence type="predicted"/>
<gene>
    <name evidence="1" type="ORF">QF118_15580</name>
</gene>